<name>A0ABQ9MXY8_HEVBR</name>
<accession>A0ABQ9MXY8</accession>
<gene>
    <name evidence="2" type="ORF">P3X46_004645</name>
</gene>
<feature type="chain" id="PRO_5045593229" evidence="1">
    <location>
        <begin position="19"/>
        <end position="66"/>
    </location>
</feature>
<sequence>MRLLALLELEILAPFMLADSILSISIIKTASMRRDCYMEGWSSGAISMSDESGQHILVGYLVWDIF</sequence>
<evidence type="ECO:0000313" key="3">
    <source>
        <dbReference type="Proteomes" id="UP001174677"/>
    </source>
</evidence>
<evidence type="ECO:0000256" key="1">
    <source>
        <dbReference type="SAM" id="SignalP"/>
    </source>
</evidence>
<comment type="caution">
    <text evidence="2">The sequence shown here is derived from an EMBL/GenBank/DDBJ whole genome shotgun (WGS) entry which is preliminary data.</text>
</comment>
<evidence type="ECO:0000313" key="2">
    <source>
        <dbReference type="EMBL" id="KAJ9184961.1"/>
    </source>
</evidence>
<dbReference type="EMBL" id="JARPOI010000003">
    <property type="protein sequence ID" value="KAJ9184961.1"/>
    <property type="molecule type" value="Genomic_DNA"/>
</dbReference>
<organism evidence="2 3">
    <name type="scientific">Hevea brasiliensis</name>
    <name type="common">Para rubber tree</name>
    <name type="synonym">Siphonia brasiliensis</name>
    <dbReference type="NCBI Taxonomy" id="3981"/>
    <lineage>
        <taxon>Eukaryota</taxon>
        <taxon>Viridiplantae</taxon>
        <taxon>Streptophyta</taxon>
        <taxon>Embryophyta</taxon>
        <taxon>Tracheophyta</taxon>
        <taxon>Spermatophyta</taxon>
        <taxon>Magnoliopsida</taxon>
        <taxon>eudicotyledons</taxon>
        <taxon>Gunneridae</taxon>
        <taxon>Pentapetalae</taxon>
        <taxon>rosids</taxon>
        <taxon>fabids</taxon>
        <taxon>Malpighiales</taxon>
        <taxon>Euphorbiaceae</taxon>
        <taxon>Crotonoideae</taxon>
        <taxon>Micrandreae</taxon>
        <taxon>Hevea</taxon>
    </lineage>
</organism>
<protein>
    <submittedName>
        <fullName evidence="2">Uncharacterized protein</fullName>
    </submittedName>
</protein>
<dbReference type="Proteomes" id="UP001174677">
    <property type="component" value="Chromosome 3"/>
</dbReference>
<proteinExistence type="predicted"/>
<reference evidence="2" key="1">
    <citation type="journal article" date="2023" name="Plant Biotechnol. J.">
        <title>Chromosome-level wild Hevea brasiliensis genome provides new tools for genomic-assisted breeding and valuable loci to elevate rubber yield.</title>
        <authorList>
            <person name="Cheng H."/>
            <person name="Song X."/>
            <person name="Hu Y."/>
            <person name="Wu T."/>
            <person name="Yang Q."/>
            <person name="An Z."/>
            <person name="Feng S."/>
            <person name="Deng Z."/>
            <person name="Wu W."/>
            <person name="Zeng X."/>
            <person name="Tu M."/>
            <person name="Wang X."/>
            <person name="Huang H."/>
        </authorList>
    </citation>
    <scope>NUCLEOTIDE SEQUENCE</scope>
    <source>
        <strain evidence="2">MT/VB/25A 57/8</strain>
    </source>
</reference>
<keyword evidence="1" id="KW-0732">Signal</keyword>
<feature type="signal peptide" evidence="1">
    <location>
        <begin position="1"/>
        <end position="18"/>
    </location>
</feature>
<keyword evidence="3" id="KW-1185">Reference proteome</keyword>